<organism evidence="1">
    <name type="scientific">marine sediment metagenome</name>
    <dbReference type="NCBI Taxonomy" id="412755"/>
    <lineage>
        <taxon>unclassified sequences</taxon>
        <taxon>metagenomes</taxon>
        <taxon>ecological metagenomes</taxon>
    </lineage>
</organism>
<proteinExistence type="predicted"/>
<dbReference type="EMBL" id="BARU01000150">
    <property type="protein sequence ID" value="GAH27938.1"/>
    <property type="molecule type" value="Genomic_DNA"/>
</dbReference>
<evidence type="ECO:0008006" key="2">
    <source>
        <dbReference type="Google" id="ProtNLM"/>
    </source>
</evidence>
<reference evidence="1" key="1">
    <citation type="journal article" date="2014" name="Front. Microbiol.">
        <title>High frequency of phylogenetically diverse reductive dehalogenase-homologous genes in deep subseafloor sedimentary metagenomes.</title>
        <authorList>
            <person name="Kawai M."/>
            <person name="Futagami T."/>
            <person name="Toyoda A."/>
            <person name="Takaki Y."/>
            <person name="Nishi S."/>
            <person name="Hori S."/>
            <person name="Arai W."/>
            <person name="Tsubouchi T."/>
            <person name="Morono Y."/>
            <person name="Uchiyama I."/>
            <person name="Ito T."/>
            <person name="Fujiyama A."/>
            <person name="Inagaki F."/>
            <person name="Takami H."/>
        </authorList>
    </citation>
    <scope>NUCLEOTIDE SEQUENCE</scope>
    <source>
        <strain evidence="1">Expedition CK06-06</strain>
    </source>
</reference>
<dbReference type="AlphaFoldDB" id="X1G4I9"/>
<name>X1G4I9_9ZZZZ</name>
<sequence length="106" mass="12337">MTAPVIETKYSDDYRTIIVSGIYGGHRPSFFELVVYHDEMLTHEALETVPPDNKRMKIMRTIETRLYIDPIQAKSILKWLNKHVSDYEKLFGEIPEPGKDGLIDNR</sequence>
<gene>
    <name evidence="1" type="ORF">S03H2_00659</name>
</gene>
<dbReference type="InterPro" id="IPR021857">
    <property type="entry name" value="DUF3467"/>
</dbReference>
<protein>
    <recommendedName>
        <fullName evidence="2">DUF3467 domain-containing protein</fullName>
    </recommendedName>
</protein>
<dbReference type="Pfam" id="PF11950">
    <property type="entry name" value="DUF3467"/>
    <property type="match status" value="1"/>
</dbReference>
<comment type="caution">
    <text evidence="1">The sequence shown here is derived from an EMBL/GenBank/DDBJ whole genome shotgun (WGS) entry which is preliminary data.</text>
</comment>
<accession>X1G4I9</accession>
<evidence type="ECO:0000313" key="1">
    <source>
        <dbReference type="EMBL" id="GAH27938.1"/>
    </source>
</evidence>